<comment type="similarity">
    <text evidence="1 2">Belongs to the plant LTP family.</text>
</comment>
<dbReference type="InterPro" id="IPR036312">
    <property type="entry name" value="Bifun_inhib/LTP/seed_sf"/>
</dbReference>
<name>A0ABD1B4F5_CARAN</name>
<dbReference type="InterPro" id="IPR016140">
    <property type="entry name" value="Bifunc_inhib/LTP/seed_store"/>
</dbReference>
<dbReference type="Pfam" id="PF00234">
    <property type="entry name" value="Tryp_alpha_amyl"/>
    <property type="match status" value="1"/>
</dbReference>
<dbReference type="Proteomes" id="UP001558713">
    <property type="component" value="Unassembled WGS sequence"/>
</dbReference>
<accession>A0ABD1B4F5</accession>
<feature type="chain" id="PRO_5044844357" description="Non-specific lipid-transfer protein" evidence="3">
    <location>
        <begin position="20"/>
        <end position="107"/>
    </location>
</feature>
<evidence type="ECO:0000256" key="3">
    <source>
        <dbReference type="SAM" id="SignalP"/>
    </source>
</evidence>
<reference evidence="5 6" key="1">
    <citation type="submission" date="2024-04" db="EMBL/GenBank/DDBJ databases">
        <title>Genome assembly C_amara_ONT_v2.</title>
        <authorList>
            <person name="Yant L."/>
            <person name="Moore C."/>
            <person name="Slenker M."/>
        </authorList>
    </citation>
    <scope>NUCLEOTIDE SEQUENCE [LARGE SCALE GENOMIC DNA]</scope>
    <source>
        <tissue evidence="5">Leaf</tissue>
    </source>
</reference>
<evidence type="ECO:0000256" key="1">
    <source>
        <dbReference type="ARBA" id="ARBA00009748"/>
    </source>
</evidence>
<feature type="signal peptide" evidence="3">
    <location>
        <begin position="1"/>
        <end position="19"/>
    </location>
</feature>
<evidence type="ECO:0000313" key="5">
    <source>
        <dbReference type="EMBL" id="KAL1213853.1"/>
    </source>
</evidence>
<dbReference type="InterPro" id="IPR000528">
    <property type="entry name" value="Plant_nsLTP"/>
</dbReference>
<dbReference type="PANTHER" id="PTHR33076">
    <property type="entry name" value="NON-SPECIFIC LIPID-TRANSFER PROTEIN 2-RELATED"/>
    <property type="match status" value="1"/>
</dbReference>
<gene>
    <name evidence="5" type="ORF">V5N11_029219</name>
</gene>
<keyword evidence="3" id="KW-0732">Signal</keyword>
<organism evidence="5 6">
    <name type="scientific">Cardamine amara subsp. amara</name>
    <dbReference type="NCBI Taxonomy" id="228776"/>
    <lineage>
        <taxon>Eukaryota</taxon>
        <taxon>Viridiplantae</taxon>
        <taxon>Streptophyta</taxon>
        <taxon>Embryophyta</taxon>
        <taxon>Tracheophyta</taxon>
        <taxon>Spermatophyta</taxon>
        <taxon>Magnoliopsida</taxon>
        <taxon>eudicotyledons</taxon>
        <taxon>Gunneridae</taxon>
        <taxon>Pentapetalae</taxon>
        <taxon>rosids</taxon>
        <taxon>malvids</taxon>
        <taxon>Brassicales</taxon>
        <taxon>Brassicaceae</taxon>
        <taxon>Cardamineae</taxon>
        <taxon>Cardamine</taxon>
    </lineage>
</organism>
<dbReference type="Gene3D" id="1.10.110.10">
    <property type="entry name" value="Plant lipid-transfer and hydrophobic proteins"/>
    <property type="match status" value="1"/>
</dbReference>
<evidence type="ECO:0000256" key="2">
    <source>
        <dbReference type="RuleBase" id="RU000628"/>
    </source>
</evidence>
<proteinExistence type="inferred from homology"/>
<keyword evidence="2" id="KW-0813">Transport</keyword>
<comment type="function">
    <text evidence="2">Plant non-specific lipid-transfer proteins transfer phospholipids as well as galactolipids across membranes. May play a role in wax or cutin deposition in the cell walls of expanding epidermal cells and certain secretory tissues.</text>
</comment>
<evidence type="ECO:0000259" key="4">
    <source>
        <dbReference type="SMART" id="SM00499"/>
    </source>
</evidence>
<protein>
    <recommendedName>
        <fullName evidence="2">Non-specific lipid-transfer protein</fullName>
    </recommendedName>
</protein>
<evidence type="ECO:0000313" key="6">
    <source>
        <dbReference type="Proteomes" id="UP001558713"/>
    </source>
</evidence>
<dbReference type="SMART" id="SM00499">
    <property type="entry name" value="AAI"/>
    <property type="match status" value="1"/>
</dbReference>
<sequence length="107" mass="11439">MRSLLLAVCLVLALHCGEAALSCDTVGPEFNPCVPYLTHGGDVVPDTCCNGLRTLSSQAQSDEDRHNACVCMKAAIQGIPPPDAYMNAERLAEKCGVTYLISDFTFC</sequence>
<keyword evidence="6" id="KW-1185">Reference proteome</keyword>
<dbReference type="SUPFAM" id="SSF47699">
    <property type="entry name" value="Bifunctional inhibitor/lipid-transfer protein/seed storage 2S albumin"/>
    <property type="match status" value="1"/>
</dbReference>
<feature type="domain" description="Bifunctional inhibitor/plant lipid transfer protein/seed storage helical" evidence="4">
    <location>
        <begin position="23"/>
        <end position="107"/>
    </location>
</feature>
<dbReference type="PRINTS" id="PR00382">
    <property type="entry name" value="LIPIDTRNSFER"/>
</dbReference>
<dbReference type="EMBL" id="JBANAX010000329">
    <property type="protein sequence ID" value="KAL1213853.1"/>
    <property type="molecule type" value="Genomic_DNA"/>
</dbReference>
<comment type="caution">
    <text evidence="5">The sequence shown here is derived from an EMBL/GenBank/DDBJ whole genome shotgun (WGS) entry which is preliminary data.</text>
</comment>
<dbReference type="GO" id="GO:0008289">
    <property type="term" value="F:lipid binding"/>
    <property type="evidence" value="ECO:0007669"/>
    <property type="project" value="UniProtKB-KW"/>
</dbReference>
<dbReference type="AlphaFoldDB" id="A0ABD1B4F5"/>
<keyword evidence="2" id="KW-0446">Lipid-binding</keyword>
<dbReference type="CDD" id="cd01960">
    <property type="entry name" value="nsLTP1"/>
    <property type="match status" value="1"/>
</dbReference>